<accession>V4B8X6</accession>
<keyword evidence="1" id="KW-0812">Transmembrane</keyword>
<dbReference type="HOGENOM" id="CLU_152149_0_0_1"/>
<evidence type="ECO:0000256" key="1">
    <source>
        <dbReference type="SAM" id="Phobius"/>
    </source>
</evidence>
<dbReference type="Proteomes" id="UP000030746">
    <property type="component" value="Unassembled WGS sequence"/>
</dbReference>
<dbReference type="CTD" id="20245153"/>
<proteinExistence type="predicted"/>
<dbReference type="OrthoDB" id="10258440at2759"/>
<sequence>MAVMHRALFTWLTILVFLILLVLRLEYKVTWNWFLIFIPLWLFDCVVLLYITINMIRHCRRGFDRNDVSMRRKVYYMTAVLLKMTFQILLCLRFEYFNFISLYMAMIPFWVLLTVSCTDIFIGLVKL</sequence>
<dbReference type="InterPro" id="IPR019396">
    <property type="entry name" value="TM_Fragile-X-F-assoc"/>
</dbReference>
<dbReference type="RefSeq" id="XP_009063999.1">
    <property type="nucleotide sequence ID" value="XM_009065751.1"/>
</dbReference>
<evidence type="ECO:0000313" key="3">
    <source>
        <dbReference type="Proteomes" id="UP000030746"/>
    </source>
</evidence>
<dbReference type="KEGG" id="lgi:LOTGIDRAFT_195820"/>
<dbReference type="EMBL" id="KB203275">
    <property type="protein sequence ID" value="ESO85294.1"/>
    <property type="molecule type" value="Genomic_DNA"/>
</dbReference>
<dbReference type="GeneID" id="20245153"/>
<dbReference type="OMA" id="RTHWNWF"/>
<dbReference type="STRING" id="225164.V4B8X6"/>
<feature type="transmembrane region" description="Helical" evidence="1">
    <location>
        <begin position="74"/>
        <end position="96"/>
    </location>
</feature>
<gene>
    <name evidence="2" type="ORF">LOTGIDRAFT_195820</name>
</gene>
<reference evidence="2 3" key="1">
    <citation type="journal article" date="2013" name="Nature">
        <title>Insights into bilaterian evolution from three spiralian genomes.</title>
        <authorList>
            <person name="Simakov O."/>
            <person name="Marletaz F."/>
            <person name="Cho S.J."/>
            <person name="Edsinger-Gonzales E."/>
            <person name="Havlak P."/>
            <person name="Hellsten U."/>
            <person name="Kuo D.H."/>
            <person name="Larsson T."/>
            <person name="Lv J."/>
            <person name="Arendt D."/>
            <person name="Savage R."/>
            <person name="Osoegawa K."/>
            <person name="de Jong P."/>
            <person name="Grimwood J."/>
            <person name="Chapman J.A."/>
            <person name="Shapiro H."/>
            <person name="Aerts A."/>
            <person name="Otillar R.P."/>
            <person name="Terry A.Y."/>
            <person name="Boore J.L."/>
            <person name="Grigoriev I.V."/>
            <person name="Lindberg D.R."/>
            <person name="Seaver E.C."/>
            <person name="Weisblat D.A."/>
            <person name="Putnam N.H."/>
            <person name="Rokhsar D.S."/>
        </authorList>
    </citation>
    <scope>NUCLEOTIDE SEQUENCE [LARGE SCALE GENOMIC DNA]</scope>
</reference>
<feature type="transmembrane region" description="Helical" evidence="1">
    <location>
        <begin position="34"/>
        <end position="53"/>
    </location>
</feature>
<keyword evidence="1" id="KW-1133">Transmembrane helix</keyword>
<dbReference type="AlphaFoldDB" id="V4B8X6"/>
<protein>
    <recommendedName>
        <fullName evidence="4">Transmembrane protein 60</fullName>
    </recommendedName>
</protein>
<dbReference type="PANTHER" id="PTHR13568:SF4">
    <property type="entry name" value="TRANSMEMBRANE PROTEIN 60"/>
    <property type="match status" value="1"/>
</dbReference>
<evidence type="ECO:0008006" key="4">
    <source>
        <dbReference type="Google" id="ProtNLM"/>
    </source>
</evidence>
<dbReference type="PANTHER" id="PTHR13568">
    <property type="entry name" value="FAM11A, B PROTEIN"/>
    <property type="match status" value="1"/>
</dbReference>
<dbReference type="Pfam" id="PF10269">
    <property type="entry name" value="Tmemb_185A"/>
    <property type="match status" value="1"/>
</dbReference>
<keyword evidence="3" id="KW-1185">Reference proteome</keyword>
<keyword evidence="1" id="KW-0472">Membrane</keyword>
<feature type="transmembrane region" description="Helical" evidence="1">
    <location>
        <begin position="102"/>
        <end position="125"/>
    </location>
</feature>
<name>V4B8X6_LOTGI</name>
<organism evidence="2 3">
    <name type="scientific">Lottia gigantea</name>
    <name type="common">Giant owl limpet</name>
    <dbReference type="NCBI Taxonomy" id="225164"/>
    <lineage>
        <taxon>Eukaryota</taxon>
        <taxon>Metazoa</taxon>
        <taxon>Spiralia</taxon>
        <taxon>Lophotrochozoa</taxon>
        <taxon>Mollusca</taxon>
        <taxon>Gastropoda</taxon>
        <taxon>Patellogastropoda</taxon>
        <taxon>Lottioidea</taxon>
        <taxon>Lottiidae</taxon>
        <taxon>Lottia</taxon>
    </lineage>
</organism>
<evidence type="ECO:0000313" key="2">
    <source>
        <dbReference type="EMBL" id="ESO85294.1"/>
    </source>
</evidence>